<dbReference type="EC" id="4.1.2.-" evidence="3"/>
<dbReference type="NCBIfam" id="NF005068">
    <property type="entry name" value="PRK06486.1"/>
    <property type="match status" value="1"/>
</dbReference>
<dbReference type="Pfam" id="PF00596">
    <property type="entry name" value="Aldolase_II"/>
    <property type="match status" value="1"/>
</dbReference>
<dbReference type="Proteomes" id="UP001597101">
    <property type="component" value="Unassembled WGS sequence"/>
</dbReference>
<dbReference type="InterPro" id="IPR036409">
    <property type="entry name" value="Aldolase_II/adducin_N_sf"/>
</dbReference>
<evidence type="ECO:0000259" key="2">
    <source>
        <dbReference type="SMART" id="SM01007"/>
    </source>
</evidence>
<dbReference type="SMART" id="SM01007">
    <property type="entry name" value="Aldolase_II"/>
    <property type="match status" value="1"/>
</dbReference>
<keyword evidence="4" id="KW-1185">Reference proteome</keyword>
<sequence length="244" mass="27321">MLEKSDHTKSIQRDREDLASAIRLAAHFDLHEGICNHFSVQCDGPDELYLINAYGWHWSEVTPDRLLLIDGDGNVLDGDGEVEASARNIHISSHRANPRHKAILHVHMPHATALSMLKGGRLLMAHQTACRFHGRIGYEEEFGGIAVTEEEGQRIAQQARDNSHIDCMFLANHGVVCSGPSVAQAFDDLYYLERAARQQILAMSTGQELLLIPEATVELTAKQFRDDFEVYANKHFDALKRLVA</sequence>
<protein>
    <submittedName>
        <fullName evidence="3">Aldolase</fullName>
        <ecNumber evidence="3">4.1.2.-</ecNumber>
    </submittedName>
</protein>
<feature type="domain" description="Class II aldolase/adducin N-terminal" evidence="2">
    <location>
        <begin position="16"/>
        <end position="200"/>
    </location>
</feature>
<evidence type="ECO:0000313" key="3">
    <source>
        <dbReference type="EMBL" id="MFD0915951.1"/>
    </source>
</evidence>
<accession>A0ABW3FBW7</accession>
<keyword evidence="3" id="KW-0456">Lyase</keyword>
<dbReference type="RefSeq" id="WP_377211790.1">
    <property type="nucleotide sequence ID" value="NZ_JBHTJV010000003.1"/>
</dbReference>
<dbReference type="GO" id="GO:0016829">
    <property type="term" value="F:lyase activity"/>
    <property type="evidence" value="ECO:0007669"/>
    <property type="project" value="UniProtKB-KW"/>
</dbReference>
<dbReference type="EMBL" id="JBHTJV010000003">
    <property type="protein sequence ID" value="MFD0915951.1"/>
    <property type="molecule type" value="Genomic_DNA"/>
</dbReference>
<dbReference type="SUPFAM" id="SSF53639">
    <property type="entry name" value="AraD/HMP-PK domain-like"/>
    <property type="match status" value="1"/>
</dbReference>
<name>A0ABW3FBW7_9HYPH</name>
<evidence type="ECO:0000313" key="4">
    <source>
        <dbReference type="Proteomes" id="UP001597101"/>
    </source>
</evidence>
<dbReference type="InterPro" id="IPR051017">
    <property type="entry name" value="Aldolase-II_Adducin_sf"/>
</dbReference>
<organism evidence="3 4">
    <name type="scientific">Pseudahrensia aquimaris</name>
    <dbReference type="NCBI Taxonomy" id="744461"/>
    <lineage>
        <taxon>Bacteria</taxon>
        <taxon>Pseudomonadati</taxon>
        <taxon>Pseudomonadota</taxon>
        <taxon>Alphaproteobacteria</taxon>
        <taxon>Hyphomicrobiales</taxon>
        <taxon>Ahrensiaceae</taxon>
        <taxon>Pseudahrensia</taxon>
    </lineage>
</organism>
<dbReference type="Gene3D" id="3.40.225.10">
    <property type="entry name" value="Class II aldolase/adducin N-terminal domain"/>
    <property type="match status" value="1"/>
</dbReference>
<evidence type="ECO:0000256" key="1">
    <source>
        <dbReference type="ARBA" id="ARBA00037961"/>
    </source>
</evidence>
<gene>
    <name evidence="3" type="ORF">ACFQ14_05985</name>
</gene>
<comment type="similarity">
    <text evidence="1">Belongs to the aldolase class II family.</text>
</comment>
<dbReference type="InterPro" id="IPR001303">
    <property type="entry name" value="Aldolase_II/adducin_N"/>
</dbReference>
<proteinExistence type="inferred from homology"/>
<comment type="caution">
    <text evidence="3">The sequence shown here is derived from an EMBL/GenBank/DDBJ whole genome shotgun (WGS) entry which is preliminary data.</text>
</comment>
<dbReference type="PANTHER" id="PTHR10672">
    <property type="entry name" value="ADDUCIN"/>
    <property type="match status" value="1"/>
</dbReference>
<reference evidence="4" key="1">
    <citation type="journal article" date="2019" name="Int. J. Syst. Evol. Microbiol.">
        <title>The Global Catalogue of Microorganisms (GCM) 10K type strain sequencing project: providing services to taxonomists for standard genome sequencing and annotation.</title>
        <authorList>
            <consortium name="The Broad Institute Genomics Platform"/>
            <consortium name="The Broad Institute Genome Sequencing Center for Infectious Disease"/>
            <person name="Wu L."/>
            <person name="Ma J."/>
        </authorList>
    </citation>
    <scope>NUCLEOTIDE SEQUENCE [LARGE SCALE GENOMIC DNA]</scope>
    <source>
        <strain evidence="4">CCUG 60023</strain>
    </source>
</reference>
<dbReference type="PANTHER" id="PTHR10672:SF21">
    <property type="entry name" value="CLASS II ALDOLASE_ADDUCIN N-TERMINAL DOMAIN-CONTAINING PROTEIN"/>
    <property type="match status" value="1"/>
</dbReference>